<evidence type="ECO:0000313" key="3">
    <source>
        <dbReference type="Proteomes" id="UP000053260"/>
    </source>
</evidence>
<feature type="domain" description="Aminoglycoside phosphotransferase" evidence="1">
    <location>
        <begin position="36"/>
        <end position="196"/>
    </location>
</feature>
<reference evidence="2 3" key="1">
    <citation type="submission" date="2015-10" db="EMBL/GenBank/DDBJ databases">
        <title>Draft genome sequence of Streptomyces sp. RV15, isolated from a marine sponge.</title>
        <authorList>
            <person name="Ruckert C."/>
            <person name="Abdelmohsen U.R."/>
            <person name="Winkler A."/>
            <person name="Hentschel U."/>
            <person name="Kalinowski J."/>
            <person name="Kampfer P."/>
            <person name="Glaeser S."/>
        </authorList>
    </citation>
    <scope>NUCLEOTIDE SEQUENCE [LARGE SCALE GENOMIC DNA]</scope>
    <source>
        <strain evidence="2 3">RV15</strain>
    </source>
</reference>
<dbReference type="SUPFAM" id="SSF56112">
    <property type="entry name" value="Protein kinase-like (PK-like)"/>
    <property type="match status" value="1"/>
</dbReference>
<dbReference type="Pfam" id="PF01636">
    <property type="entry name" value="APH"/>
    <property type="match status" value="1"/>
</dbReference>
<name>A0A101V1I8_9ACTN</name>
<dbReference type="OrthoDB" id="4553308at2"/>
<dbReference type="EMBL" id="LMXB01000031">
    <property type="protein sequence ID" value="KUO20776.1"/>
    <property type="molecule type" value="Genomic_DNA"/>
</dbReference>
<dbReference type="InterPro" id="IPR011009">
    <property type="entry name" value="Kinase-like_dom_sf"/>
</dbReference>
<sequence length="254" mass="28095">MRITHFTKTYATSEQAVAAARHRTWLSVHAQPLRQPALTVIGPKSLTFEWIEGRHAEPGDLPRLAGLLGDAHGTAWASDLRSVSLNEPHTFRDGTPFGGYLAVREVALRRRLEQGHLPDRIALHAMLTLLEKTVEGPAAFYKDSNPRNFLFTEDGTLFTLDTDDLTLAPFGYDLAKLIATLVMTYGPLGPPAIDEALSTYNEAAGRHDSRLGTTDRERLDDFLALHCVLTAPYAGRNGYRFGWPVPRPRLQGPA</sequence>
<dbReference type="Gene3D" id="3.90.1200.10">
    <property type="match status" value="1"/>
</dbReference>
<dbReference type="AlphaFoldDB" id="A0A101V1I8"/>
<dbReference type="InterPro" id="IPR002575">
    <property type="entry name" value="Aminoglycoside_PTrfase"/>
</dbReference>
<evidence type="ECO:0000313" key="2">
    <source>
        <dbReference type="EMBL" id="KUO20776.1"/>
    </source>
</evidence>
<dbReference type="RefSeq" id="WP_067019902.1">
    <property type="nucleotide sequence ID" value="NZ_KQ949080.1"/>
</dbReference>
<dbReference type="STRING" id="909626.AQJ91_12775"/>
<evidence type="ECO:0000259" key="1">
    <source>
        <dbReference type="Pfam" id="PF01636"/>
    </source>
</evidence>
<dbReference type="Proteomes" id="UP000053260">
    <property type="component" value="Unassembled WGS sequence"/>
</dbReference>
<organism evidence="2 3">
    <name type="scientific">Streptomyces dysideae</name>
    <dbReference type="NCBI Taxonomy" id="909626"/>
    <lineage>
        <taxon>Bacteria</taxon>
        <taxon>Bacillati</taxon>
        <taxon>Actinomycetota</taxon>
        <taxon>Actinomycetes</taxon>
        <taxon>Kitasatosporales</taxon>
        <taxon>Streptomycetaceae</taxon>
        <taxon>Streptomyces</taxon>
    </lineage>
</organism>
<dbReference type="GO" id="GO:0016740">
    <property type="term" value="F:transferase activity"/>
    <property type="evidence" value="ECO:0007669"/>
    <property type="project" value="UniProtKB-KW"/>
</dbReference>
<gene>
    <name evidence="2" type="ORF">AQJ91_12775</name>
</gene>
<comment type="caution">
    <text evidence="2">The sequence shown here is derived from an EMBL/GenBank/DDBJ whole genome shotgun (WGS) entry which is preliminary data.</text>
</comment>
<accession>A0A101V1I8</accession>
<keyword evidence="3" id="KW-1185">Reference proteome</keyword>
<protein>
    <submittedName>
        <fullName evidence="2">Phosphotransferase</fullName>
    </submittedName>
</protein>
<proteinExistence type="predicted"/>
<keyword evidence="2" id="KW-0808">Transferase</keyword>